<dbReference type="PIRSF" id="PIRSF001112">
    <property type="entry name" value="Epoxide_hydrolase"/>
    <property type="match status" value="1"/>
</dbReference>
<dbReference type="STRING" id="331117.A1CXN6"/>
<dbReference type="ESTHER" id="aspfu-q4wny7">
    <property type="family name" value="Epoxide_hydrolase"/>
</dbReference>
<accession>A1CXN6</accession>
<evidence type="ECO:0000313" key="5">
    <source>
        <dbReference type="EMBL" id="EAW25388.1"/>
    </source>
</evidence>
<keyword evidence="6" id="KW-1185">Reference proteome</keyword>
<dbReference type="PANTHER" id="PTHR21661">
    <property type="entry name" value="EPOXIDE HYDROLASE 1-RELATED"/>
    <property type="match status" value="1"/>
</dbReference>
<proteinExistence type="inferred from homology"/>
<dbReference type="SUPFAM" id="SSF53474">
    <property type="entry name" value="alpha/beta-Hydrolases"/>
    <property type="match status" value="1"/>
</dbReference>
<dbReference type="InterPro" id="IPR029058">
    <property type="entry name" value="AB_hydrolase_fold"/>
</dbReference>
<evidence type="ECO:0000259" key="4">
    <source>
        <dbReference type="Pfam" id="PF06441"/>
    </source>
</evidence>
<dbReference type="Pfam" id="PF06441">
    <property type="entry name" value="EHN"/>
    <property type="match status" value="1"/>
</dbReference>
<dbReference type="HOGENOM" id="CLU_019414_0_2_1"/>
<keyword evidence="2" id="KW-0058">Aromatic hydrocarbons catabolism</keyword>
<dbReference type="Gene3D" id="3.40.50.1820">
    <property type="entry name" value="alpha/beta hydrolase"/>
    <property type="match status" value="1"/>
</dbReference>
<keyword evidence="3 5" id="KW-0378">Hydrolase</keyword>
<dbReference type="AlphaFoldDB" id="A1CXN6"/>
<feature type="domain" description="Epoxide hydrolase N-terminal" evidence="4">
    <location>
        <begin position="4"/>
        <end position="114"/>
    </location>
</feature>
<reference evidence="6" key="1">
    <citation type="journal article" date="2008" name="PLoS Genet.">
        <title>Genomic islands in the pathogenic filamentous fungus Aspergillus fumigatus.</title>
        <authorList>
            <person name="Fedorova N.D."/>
            <person name="Khaldi N."/>
            <person name="Joardar V.S."/>
            <person name="Maiti R."/>
            <person name="Amedeo P."/>
            <person name="Anderson M.J."/>
            <person name="Crabtree J."/>
            <person name="Silva J.C."/>
            <person name="Badger J.H."/>
            <person name="Albarraq A."/>
            <person name="Angiuoli S."/>
            <person name="Bussey H."/>
            <person name="Bowyer P."/>
            <person name="Cotty P.J."/>
            <person name="Dyer P.S."/>
            <person name="Egan A."/>
            <person name="Galens K."/>
            <person name="Fraser-Liggett C.M."/>
            <person name="Haas B.J."/>
            <person name="Inman J.M."/>
            <person name="Kent R."/>
            <person name="Lemieux S."/>
            <person name="Malavazi I."/>
            <person name="Orvis J."/>
            <person name="Roemer T."/>
            <person name="Ronning C.M."/>
            <person name="Sundaram J.P."/>
            <person name="Sutton G."/>
            <person name="Turner G."/>
            <person name="Venter J.C."/>
            <person name="White O.R."/>
            <person name="Whitty B.R."/>
            <person name="Youngman P."/>
            <person name="Wolfe K.H."/>
            <person name="Goldman G.H."/>
            <person name="Wortman J.R."/>
            <person name="Jiang B."/>
            <person name="Denning D.W."/>
            <person name="Nierman W.C."/>
        </authorList>
    </citation>
    <scope>NUCLEOTIDE SEQUENCE [LARGE SCALE GENOMIC DNA]</scope>
    <source>
        <strain evidence="6">ATCC 1020 / DSM 3700 / CBS 544.65 / FGSC A1164 / JCM 1740 / NRRL 181 / WB 181</strain>
    </source>
</reference>
<evidence type="ECO:0000256" key="1">
    <source>
        <dbReference type="ARBA" id="ARBA00010088"/>
    </source>
</evidence>
<dbReference type="GeneID" id="4593984"/>
<dbReference type="OMA" id="NATIYWL"/>
<sequence>MNTIRPFNITIPDSQLDLLHQKLQAASFPDELDAAGWDLGVPLDEIKRLTAYWRDGFDWRAKEKELNDKLHQVMVSVSVPGFAQLDIHCVHHRSPTPGAIPLLFLHGWPGSFLEAVKLIPLLTKGDENQPAFDLVVPSLPNFGFSQGVKQRGFGLAQYAQAMHSLMLNLGYEEYVKVIQGGDWGSIIARVMATLYPQHIKAVHLNFAPVAPPYPWRHPWIFVQSILTLPFSPRSRALISTTLDYLNRGNAYMRQQETGPQTLGYGLHDSPVALLAWIYDKLHAWADDYPWTDDEILTWVSVYQFSVAGPAASVRIYYEAAQTPPADASASTLKRVSTVDAISASIPGEVKLAVAHFKRELIKLPFLWCRSMGSVVRESEFECGGHFAAWEVPELLAADVRSFLGKGGQAYAAVTGKDGY</sequence>
<evidence type="ECO:0000313" key="6">
    <source>
        <dbReference type="Proteomes" id="UP000006702"/>
    </source>
</evidence>
<dbReference type="InterPro" id="IPR010497">
    <property type="entry name" value="Epoxide_hydro_N"/>
</dbReference>
<dbReference type="PRINTS" id="PR00412">
    <property type="entry name" value="EPOXHYDRLASE"/>
</dbReference>
<dbReference type="GO" id="GO:0004301">
    <property type="term" value="F:epoxide hydrolase activity"/>
    <property type="evidence" value="ECO:0007669"/>
    <property type="project" value="TreeGrafter"/>
</dbReference>
<dbReference type="InterPro" id="IPR000639">
    <property type="entry name" value="Epox_hydrolase-like"/>
</dbReference>
<dbReference type="eggNOG" id="KOG2565">
    <property type="taxonomic scope" value="Eukaryota"/>
</dbReference>
<dbReference type="KEGG" id="nfi:NFIA_108810"/>
<dbReference type="InterPro" id="IPR016292">
    <property type="entry name" value="Epoxide_hydrolase"/>
</dbReference>
<evidence type="ECO:0000256" key="2">
    <source>
        <dbReference type="ARBA" id="ARBA00022797"/>
    </source>
</evidence>
<dbReference type="VEuPathDB" id="FungiDB:NFIA_108810"/>
<protein>
    <submittedName>
        <fullName evidence="5">Epoxide hydrolase, putative</fullName>
    </submittedName>
</protein>
<organism evidence="5 6">
    <name type="scientific">Neosartorya fischeri (strain ATCC 1020 / DSM 3700 / CBS 544.65 / FGSC A1164 / JCM 1740 / NRRL 181 / WB 181)</name>
    <name type="common">Aspergillus fischerianus</name>
    <dbReference type="NCBI Taxonomy" id="331117"/>
    <lineage>
        <taxon>Eukaryota</taxon>
        <taxon>Fungi</taxon>
        <taxon>Dikarya</taxon>
        <taxon>Ascomycota</taxon>
        <taxon>Pezizomycotina</taxon>
        <taxon>Eurotiomycetes</taxon>
        <taxon>Eurotiomycetidae</taxon>
        <taxon>Eurotiales</taxon>
        <taxon>Aspergillaceae</taxon>
        <taxon>Aspergillus</taxon>
        <taxon>Aspergillus subgen. Fumigati</taxon>
    </lineage>
</organism>
<dbReference type="GO" id="GO:0097176">
    <property type="term" value="P:epoxide metabolic process"/>
    <property type="evidence" value="ECO:0007669"/>
    <property type="project" value="TreeGrafter"/>
</dbReference>
<dbReference type="Proteomes" id="UP000006702">
    <property type="component" value="Unassembled WGS sequence"/>
</dbReference>
<evidence type="ECO:0000256" key="3">
    <source>
        <dbReference type="ARBA" id="ARBA00022801"/>
    </source>
</evidence>
<comment type="similarity">
    <text evidence="1">Belongs to the peptidase S33 family.</text>
</comment>
<gene>
    <name evidence="5" type="ORF">NFIA_108810</name>
</gene>
<dbReference type="PANTHER" id="PTHR21661:SF35">
    <property type="entry name" value="EPOXIDE HYDROLASE"/>
    <property type="match status" value="1"/>
</dbReference>
<name>A1CXN6_NEOFI</name>
<dbReference type="RefSeq" id="XP_001267285.1">
    <property type="nucleotide sequence ID" value="XM_001267284.1"/>
</dbReference>
<dbReference type="OrthoDB" id="7130006at2759"/>
<dbReference type="EMBL" id="DS027685">
    <property type="protein sequence ID" value="EAW25388.1"/>
    <property type="molecule type" value="Genomic_DNA"/>
</dbReference>